<reference evidence="1 2" key="1">
    <citation type="submission" date="2016-10" db="EMBL/GenBank/DDBJ databases">
        <authorList>
            <person name="de Groot N.N."/>
        </authorList>
    </citation>
    <scope>NUCLEOTIDE SEQUENCE [LARGE SCALE GENOMIC DNA]</scope>
    <source>
        <strain evidence="1 2">DSM 25186</strain>
    </source>
</reference>
<dbReference type="AlphaFoldDB" id="A0A1G8WIP9"/>
<dbReference type="InterPro" id="IPR036390">
    <property type="entry name" value="WH_DNA-bd_sf"/>
</dbReference>
<protein>
    <submittedName>
        <fullName evidence="1">Uncharacterized protein</fullName>
    </submittedName>
</protein>
<dbReference type="STRING" id="1075417.SAMN05421823_10180"/>
<keyword evidence="2" id="KW-1185">Reference proteome</keyword>
<dbReference type="SUPFAM" id="SSF46785">
    <property type="entry name" value="Winged helix' DNA-binding domain"/>
    <property type="match status" value="1"/>
</dbReference>
<dbReference type="Proteomes" id="UP000198510">
    <property type="component" value="Unassembled WGS sequence"/>
</dbReference>
<proteinExistence type="predicted"/>
<evidence type="ECO:0000313" key="2">
    <source>
        <dbReference type="Proteomes" id="UP000198510"/>
    </source>
</evidence>
<name>A0A1G8WIP9_9BACT</name>
<dbReference type="EMBL" id="FNFO01000001">
    <property type="protein sequence ID" value="SDJ77440.1"/>
    <property type="molecule type" value="Genomic_DNA"/>
</dbReference>
<evidence type="ECO:0000313" key="1">
    <source>
        <dbReference type="EMBL" id="SDJ77440.1"/>
    </source>
</evidence>
<accession>A0A1G8WIP9</accession>
<organism evidence="1 2">
    <name type="scientific">Catalinimonas alkaloidigena</name>
    <dbReference type="NCBI Taxonomy" id="1075417"/>
    <lineage>
        <taxon>Bacteria</taxon>
        <taxon>Pseudomonadati</taxon>
        <taxon>Bacteroidota</taxon>
        <taxon>Cytophagia</taxon>
        <taxon>Cytophagales</taxon>
        <taxon>Catalimonadaceae</taxon>
        <taxon>Catalinimonas</taxon>
    </lineage>
</organism>
<dbReference type="OrthoDB" id="981781at2"/>
<dbReference type="RefSeq" id="WP_089677809.1">
    <property type="nucleotide sequence ID" value="NZ_FNFO01000001.1"/>
</dbReference>
<sequence length="87" mass="9948">MEELAFDVMEELHFVTSFRNLCTRLECDEKQLTDVLKDMIGRGWVRSVPSPEHEREKATAPQRGDEFSASFFLATKEGLLAHHGMGH</sequence>
<gene>
    <name evidence="1" type="ORF">SAMN05421823_10180</name>
</gene>